<protein>
    <submittedName>
        <fullName evidence="4">ATP-dependent RecD-like DNA helicase</fullName>
    </submittedName>
</protein>
<dbReference type="Proteomes" id="UP001321445">
    <property type="component" value="Chromosome"/>
</dbReference>
<dbReference type="Gene3D" id="3.40.50.300">
    <property type="entry name" value="P-loop containing nucleotide triphosphate hydrolases"/>
    <property type="match status" value="2"/>
</dbReference>
<dbReference type="Pfam" id="PF14490">
    <property type="entry name" value="HHH_RecD2"/>
    <property type="match status" value="1"/>
</dbReference>
<dbReference type="Pfam" id="PF14520">
    <property type="entry name" value="HHH_5"/>
    <property type="match status" value="1"/>
</dbReference>
<dbReference type="EMBL" id="AP027370">
    <property type="protein sequence ID" value="BDY11796.1"/>
    <property type="molecule type" value="Genomic_DNA"/>
</dbReference>
<evidence type="ECO:0000313" key="5">
    <source>
        <dbReference type="Proteomes" id="UP001321445"/>
    </source>
</evidence>
<dbReference type="InterPro" id="IPR003593">
    <property type="entry name" value="AAA+_ATPase"/>
</dbReference>
<dbReference type="Pfam" id="PF13604">
    <property type="entry name" value="AAA_30"/>
    <property type="match status" value="1"/>
</dbReference>
<dbReference type="Gene3D" id="1.10.150.20">
    <property type="entry name" value="5' to 3' exonuclease, C-terminal subdomain"/>
    <property type="match status" value="1"/>
</dbReference>
<dbReference type="SUPFAM" id="SSF47781">
    <property type="entry name" value="RuvA domain 2-like"/>
    <property type="match status" value="1"/>
</dbReference>
<dbReference type="PANTHER" id="PTHR43788:SF6">
    <property type="entry name" value="DNA HELICASE B"/>
    <property type="match status" value="1"/>
</dbReference>
<name>A0ABN6WRV2_9BACT</name>
<dbReference type="PANTHER" id="PTHR43788">
    <property type="entry name" value="DNA2/NAM7 HELICASE FAMILY MEMBER"/>
    <property type="match status" value="1"/>
</dbReference>
<feature type="domain" description="AAA+ ATPase" evidence="3">
    <location>
        <begin position="329"/>
        <end position="459"/>
    </location>
</feature>
<dbReference type="RefSeq" id="WP_286337012.1">
    <property type="nucleotide sequence ID" value="NZ_AP027370.1"/>
</dbReference>
<dbReference type="Gene3D" id="2.30.30.940">
    <property type="match status" value="1"/>
</dbReference>
<dbReference type="InterPro" id="IPR055446">
    <property type="entry name" value="RecD2_N_OB"/>
</dbReference>
<dbReference type="Gene3D" id="1.10.10.2220">
    <property type="match status" value="1"/>
</dbReference>
<evidence type="ECO:0000256" key="2">
    <source>
        <dbReference type="ARBA" id="ARBA00022840"/>
    </source>
</evidence>
<keyword evidence="5" id="KW-1185">Reference proteome</keyword>
<dbReference type="InterPro" id="IPR010994">
    <property type="entry name" value="RuvA_2-like"/>
</dbReference>
<sequence>MKLTISGKIERILFQKESFLIAKLESGAKISGNCLITDIDALEGQEVELSGNWEEHPKFGPQFVFEELNIKGSELYFYLTKVVKGVGQKLVKRLIAHYGEEELLRILDEEPQKLLTFKGIKEKKLSQITQSWQRYKEMRELAMFLAPYRIGQSIVVEIYRTFSGKENLIDAIRENPYIVTQVKGVGFKRADEMARSMGIDARSPFRIEAAVTYLMREISEQQGNSAVERSHFVQLLQEELDFEDEAPLVEEVIDRLVEREVLHLIDGHLAHTFYYRAEKGIFDFLNARRENPGEPILPDIDRFIEKEEEAIGFRLGEEQREAVRLLNRGTRVMALVGYAGTGKSTSAKMMLKLLEERYGYDAIVTTALSGIAAQRIHDTTGYRSATIQSLLVAHKEKEALPYDVVLLDEASMVNSQIFFQLISKLKEDAVFLVIGDDGQLPPIGAGNVLSDIIKYELVPVVKLTKIYRQSEEQAITLIADAIRRAELPEYRKPYIDFKFVDMSIPDYYAIRNGMNESEKKRLREEHNLRILESIRHEAVPYILEARKKLETKDIRGYLTHIQVITPMRAGPLGVENLNLQLQKLFNPDARHAVEKGLYTYKLYDKVVHIKNENMPSYSPEGFKRGDDAVDQRIFNGMIGLIFKFDPEEEECFVFYPNEQVVVRYGFDTLSDYLQLAYALTIHKTQGMEYDTIIIPMSFSHYVMHNTKLLYTAVTRAKKMCIIVGEEAAFKGACRRIDTTKRTTILQLLAKKGKI</sequence>
<dbReference type="InterPro" id="IPR027417">
    <property type="entry name" value="P-loop_NTPase"/>
</dbReference>
<evidence type="ECO:0000313" key="4">
    <source>
        <dbReference type="EMBL" id="BDY11796.1"/>
    </source>
</evidence>
<dbReference type="SUPFAM" id="SSF52540">
    <property type="entry name" value="P-loop containing nucleoside triphosphate hydrolases"/>
    <property type="match status" value="2"/>
</dbReference>
<keyword evidence="2" id="KW-0067">ATP-binding</keyword>
<reference evidence="4 5" key="1">
    <citation type="submission" date="2023-03" db="EMBL/GenBank/DDBJ databases">
        <title>Description of Hydrogenimonas sp. ISO32.</title>
        <authorList>
            <person name="Mino S."/>
            <person name="Fukazawa S."/>
            <person name="Sawabe T."/>
        </authorList>
    </citation>
    <scope>NUCLEOTIDE SEQUENCE [LARGE SCALE GENOMIC DNA]</scope>
    <source>
        <strain evidence="4 5">ISO32</strain>
    </source>
</reference>
<keyword evidence="1" id="KW-0547">Nucleotide-binding</keyword>
<dbReference type="Pfam" id="PF23139">
    <property type="entry name" value="OB_YrrC"/>
    <property type="match status" value="1"/>
</dbReference>
<dbReference type="InterPro" id="IPR029493">
    <property type="entry name" value="RecD2-like_HHH"/>
</dbReference>
<organism evidence="4 5">
    <name type="scientific">Hydrogenimonas cancrithermarum</name>
    <dbReference type="NCBI Taxonomy" id="2993563"/>
    <lineage>
        <taxon>Bacteria</taxon>
        <taxon>Pseudomonadati</taxon>
        <taxon>Campylobacterota</taxon>
        <taxon>Epsilonproteobacteria</taxon>
        <taxon>Campylobacterales</taxon>
        <taxon>Hydrogenimonadaceae</taxon>
        <taxon>Hydrogenimonas</taxon>
    </lineage>
</organism>
<dbReference type="CDD" id="cd18809">
    <property type="entry name" value="SF1_C_RecD"/>
    <property type="match status" value="1"/>
</dbReference>
<gene>
    <name evidence="4" type="primary">recD2</name>
    <name evidence="4" type="ORF">HCR_01080</name>
</gene>
<evidence type="ECO:0000256" key="1">
    <source>
        <dbReference type="ARBA" id="ARBA00022741"/>
    </source>
</evidence>
<dbReference type="SMART" id="SM00382">
    <property type="entry name" value="AAA"/>
    <property type="match status" value="1"/>
</dbReference>
<accession>A0ABN6WRV2</accession>
<dbReference type="Pfam" id="PF13538">
    <property type="entry name" value="UvrD_C_2"/>
    <property type="match status" value="1"/>
</dbReference>
<dbReference type="InterPro" id="IPR050534">
    <property type="entry name" value="Coronavir_polyprotein_1ab"/>
</dbReference>
<evidence type="ECO:0000259" key="3">
    <source>
        <dbReference type="SMART" id="SM00382"/>
    </source>
</evidence>
<dbReference type="InterPro" id="IPR027785">
    <property type="entry name" value="UvrD-like_helicase_C"/>
</dbReference>
<proteinExistence type="predicted"/>
<dbReference type="CDD" id="cd17933">
    <property type="entry name" value="DEXSc_RecD-like"/>
    <property type="match status" value="1"/>
</dbReference>